<feature type="non-terminal residue" evidence="1">
    <location>
        <position position="1"/>
    </location>
</feature>
<sequence>SSTNIPVARLASTPCVANSPVGYGEEDYMVHVTSTKGRSTPNRILGGYYVRKARRIPLLGLSVAVPALDRWSIKFFILWRCKHSFEKGWELPASHSATLPHRSTFPRDLARCKTTVGRQMFIAHTIGQNTARQDAET</sequence>
<evidence type="ECO:0000313" key="1">
    <source>
        <dbReference type="EMBL" id="PYH63372.1"/>
    </source>
</evidence>
<dbReference type="GeneID" id="37206992"/>
<dbReference type="Proteomes" id="UP000248405">
    <property type="component" value="Unassembled WGS sequence"/>
</dbReference>
<proteinExistence type="predicted"/>
<accession>A0A319C3B7</accession>
<name>A0A319C3B7_ASPVC</name>
<organism evidence="1 2">
    <name type="scientific">Aspergillus vadensis (strain CBS 113365 / IMI 142717 / IBT 24658)</name>
    <dbReference type="NCBI Taxonomy" id="1448311"/>
    <lineage>
        <taxon>Eukaryota</taxon>
        <taxon>Fungi</taxon>
        <taxon>Dikarya</taxon>
        <taxon>Ascomycota</taxon>
        <taxon>Pezizomycotina</taxon>
        <taxon>Eurotiomycetes</taxon>
        <taxon>Eurotiomycetidae</taxon>
        <taxon>Eurotiales</taxon>
        <taxon>Aspergillaceae</taxon>
        <taxon>Aspergillus</taxon>
        <taxon>Aspergillus subgen. Circumdati</taxon>
    </lineage>
</organism>
<gene>
    <name evidence="1" type="ORF">BO88DRAFT_297857</name>
</gene>
<dbReference type="EMBL" id="KZ821655">
    <property type="protein sequence ID" value="PYH63372.1"/>
    <property type="molecule type" value="Genomic_DNA"/>
</dbReference>
<feature type="non-terminal residue" evidence="1">
    <location>
        <position position="137"/>
    </location>
</feature>
<reference evidence="1" key="1">
    <citation type="submission" date="2016-12" db="EMBL/GenBank/DDBJ databases">
        <title>The genomes of Aspergillus section Nigri reveals drivers in fungal speciation.</title>
        <authorList>
            <consortium name="DOE Joint Genome Institute"/>
            <person name="Vesth T.C."/>
            <person name="Nybo J."/>
            <person name="Theobald S."/>
            <person name="Brandl J."/>
            <person name="Frisvad J.C."/>
            <person name="Nielsen K.F."/>
            <person name="Lyhne E.K."/>
            <person name="Kogle M.E."/>
            <person name="Kuo A."/>
            <person name="Riley R."/>
            <person name="Clum A."/>
            <person name="Nolan M."/>
            <person name="Lipzen A."/>
            <person name="Salamov A."/>
            <person name="Henrissat B."/>
            <person name="Wiebenga A."/>
            <person name="De Vries R.P."/>
            <person name="Grigoriev I.V."/>
            <person name="Mortensen U.H."/>
            <person name="Andersen M.R."/>
            <person name="Baker S.E."/>
        </authorList>
    </citation>
    <scope>NUCLEOTIDE SEQUENCE [LARGE SCALE GENOMIC DNA]</scope>
    <source>
        <strain evidence="1">CBS 113365</strain>
    </source>
</reference>
<dbReference type="RefSeq" id="XP_025557166.1">
    <property type="nucleotide sequence ID" value="XM_025702400.1"/>
</dbReference>
<keyword evidence="2" id="KW-1185">Reference proteome</keyword>
<evidence type="ECO:0000313" key="2">
    <source>
        <dbReference type="Proteomes" id="UP000248405"/>
    </source>
</evidence>
<dbReference type="AlphaFoldDB" id="A0A319C3B7"/>
<protein>
    <submittedName>
        <fullName evidence="1">Uncharacterized protein</fullName>
    </submittedName>
</protein>